<proteinExistence type="predicted"/>
<gene>
    <name evidence="2" type="ORF">CHH61_18960</name>
</gene>
<dbReference type="Gene3D" id="2.40.30.200">
    <property type="match status" value="1"/>
</dbReference>
<reference evidence="2 3" key="1">
    <citation type="submission" date="2017-07" db="EMBL/GenBank/DDBJ databases">
        <title>Isolation and whole genome analysis of endospore-forming bacteria from heroin.</title>
        <authorList>
            <person name="Kalinowski J."/>
            <person name="Ahrens B."/>
            <person name="Al-Dilaimi A."/>
            <person name="Winkler A."/>
            <person name="Wibberg D."/>
            <person name="Schleenbecker U."/>
            <person name="Ruckert C."/>
            <person name="Wolfel R."/>
            <person name="Grass G."/>
        </authorList>
    </citation>
    <scope>NUCLEOTIDE SEQUENCE [LARGE SCALE GENOMIC DNA]</scope>
    <source>
        <strain evidence="2 3">7523-2</strain>
    </source>
</reference>
<evidence type="ECO:0000259" key="1">
    <source>
        <dbReference type="Pfam" id="PF05709"/>
    </source>
</evidence>
<evidence type="ECO:0000313" key="3">
    <source>
        <dbReference type="Proteomes" id="UP000216133"/>
    </source>
</evidence>
<dbReference type="InterPro" id="IPR008841">
    <property type="entry name" value="Siphovirus-type_tail_N"/>
</dbReference>
<accession>A0A268RVT6</accession>
<feature type="domain" description="Siphovirus-type tail component RIFT-related" evidence="1">
    <location>
        <begin position="24"/>
        <end position="138"/>
    </location>
</feature>
<comment type="caution">
    <text evidence="2">The sequence shown here is derived from an EMBL/GenBank/DDBJ whole genome shotgun (WGS) entry which is preliminary data.</text>
</comment>
<dbReference type="AlphaFoldDB" id="A0A268RVT6"/>
<dbReference type="EMBL" id="NPBS01000111">
    <property type="protein sequence ID" value="PAF24378.1"/>
    <property type="molecule type" value="Genomic_DNA"/>
</dbReference>
<dbReference type="Pfam" id="PF05709">
    <property type="entry name" value="Sipho_tail"/>
    <property type="match status" value="1"/>
</dbReference>
<dbReference type="Proteomes" id="UP000216133">
    <property type="component" value="Unassembled WGS sequence"/>
</dbReference>
<sequence>MMLCGRCDMPAILIENIETGQVYDCEELGYLTRKFLPQSLQQRQVRQEAVGSSNGHIYFPQATSYGGRIIDWDVIVKGESYMHYLLKRTEFLALICGKQEFYASTKDEPNKLWKVTAPNAIQLPHIVSYAGEAQIQLESSSPFAYSRGTLDDRFDFSGLWQFGMNIPVIPDEIKYRHKIRRFTIWNLGHAEINPKRINEYLKIIYKGASNNLGIRNVTTGTFWQYNGRTSADDIIVLEDVFSYKNSEPIFPQTNMEVIILAPGPNEFILSGTSGSFEIGFDFQFLFI</sequence>
<evidence type="ECO:0000313" key="2">
    <source>
        <dbReference type="EMBL" id="PAF24378.1"/>
    </source>
</evidence>
<protein>
    <recommendedName>
        <fullName evidence="1">Siphovirus-type tail component RIFT-related domain-containing protein</fullName>
    </recommendedName>
</protein>
<organism evidence="2 3">
    <name type="scientific">Shouchella clausii</name>
    <name type="common">Alkalihalobacillus clausii</name>
    <dbReference type="NCBI Taxonomy" id="79880"/>
    <lineage>
        <taxon>Bacteria</taxon>
        <taxon>Bacillati</taxon>
        <taxon>Bacillota</taxon>
        <taxon>Bacilli</taxon>
        <taxon>Bacillales</taxon>
        <taxon>Bacillaceae</taxon>
        <taxon>Shouchella</taxon>
    </lineage>
</organism>
<name>A0A268RVT6_SHOCL</name>